<evidence type="ECO:0000313" key="3">
    <source>
        <dbReference type="Proteomes" id="UP000823775"/>
    </source>
</evidence>
<comment type="caution">
    <text evidence="2">The sequence shown here is derived from an EMBL/GenBank/DDBJ whole genome shotgun (WGS) entry which is preliminary data.</text>
</comment>
<feature type="signal peptide" evidence="1">
    <location>
        <begin position="1"/>
        <end position="22"/>
    </location>
</feature>
<keyword evidence="1" id="KW-0732">Signal</keyword>
<evidence type="ECO:0000256" key="1">
    <source>
        <dbReference type="SAM" id="SignalP"/>
    </source>
</evidence>
<reference evidence="2 3" key="1">
    <citation type="journal article" date="2021" name="BMC Genomics">
        <title>Datura genome reveals duplications of psychoactive alkaloid biosynthetic genes and high mutation rate following tissue culture.</title>
        <authorList>
            <person name="Rajewski A."/>
            <person name="Carter-House D."/>
            <person name="Stajich J."/>
            <person name="Litt A."/>
        </authorList>
    </citation>
    <scope>NUCLEOTIDE SEQUENCE [LARGE SCALE GENOMIC DNA]</scope>
    <source>
        <strain evidence="2">AR-01</strain>
    </source>
</reference>
<protein>
    <submittedName>
        <fullName evidence="2">Uncharacterized protein</fullName>
    </submittedName>
</protein>
<organism evidence="2 3">
    <name type="scientific">Datura stramonium</name>
    <name type="common">Jimsonweed</name>
    <name type="synonym">Common thornapple</name>
    <dbReference type="NCBI Taxonomy" id="4076"/>
    <lineage>
        <taxon>Eukaryota</taxon>
        <taxon>Viridiplantae</taxon>
        <taxon>Streptophyta</taxon>
        <taxon>Embryophyta</taxon>
        <taxon>Tracheophyta</taxon>
        <taxon>Spermatophyta</taxon>
        <taxon>Magnoliopsida</taxon>
        <taxon>eudicotyledons</taxon>
        <taxon>Gunneridae</taxon>
        <taxon>Pentapetalae</taxon>
        <taxon>asterids</taxon>
        <taxon>lamiids</taxon>
        <taxon>Solanales</taxon>
        <taxon>Solanaceae</taxon>
        <taxon>Solanoideae</taxon>
        <taxon>Datureae</taxon>
        <taxon>Datura</taxon>
    </lineage>
</organism>
<name>A0ABS8S125_DATST</name>
<sequence>MISTRTMLGLFWTSQVLVLGTTRDMLVQAMFTVPAPLKGGDFKSYLIIRERNEFQRESMKSSCQNGCCTSQLTTLEQWCIQQHGTAMRFCKKDCQEVSLCVGSVPHQDEAVINAEKCYACCAMKDLARHDDVRAGHPTSA</sequence>
<gene>
    <name evidence="2" type="ORF">HAX54_017206</name>
</gene>
<proteinExistence type="predicted"/>
<evidence type="ECO:0000313" key="2">
    <source>
        <dbReference type="EMBL" id="MCD7452519.1"/>
    </source>
</evidence>
<dbReference type="Proteomes" id="UP000823775">
    <property type="component" value="Unassembled WGS sequence"/>
</dbReference>
<dbReference type="EMBL" id="JACEIK010000213">
    <property type="protein sequence ID" value="MCD7452519.1"/>
    <property type="molecule type" value="Genomic_DNA"/>
</dbReference>
<accession>A0ABS8S125</accession>
<feature type="chain" id="PRO_5045601283" evidence="1">
    <location>
        <begin position="23"/>
        <end position="140"/>
    </location>
</feature>
<keyword evidence="3" id="KW-1185">Reference proteome</keyword>